<proteinExistence type="predicted"/>
<dbReference type="PROSITE" id="PS51755">
    <property type="entry name" value="OMPR_PHOB"/>
    <property type="match status" value="1"/>
</dbReference>
<evidence type="ECO:0000259" key="5">
    <source>
        <dbReference type="PROSITE" id="PS51755"/>
    </source>
</evidence>
<dbReference type="InterPro" id="IPR001789">
    <property type="entry name" value="Sig_transdc_resp-reg_receiver"/>
</dbReference>
<keyword evidence="2" id="KW-0597">Phosphoprotein</keyword>
<evidence type="ECO:0000256" key="3">
    <source>
        <dbReference type="PROSITE-ProRule" id="PRU01091"/>
    </source>
</evidence>
<protein>
    <submittedName>
        <fullName evidence="6">Response regulator transcription factor</fullName>
    </submittedName>
</protein>
<dbReference type="GO" id="GO:0000976">
    <property type="term" value="F:transcription cis-regulatory region binding"/>
    <property type="evidence" value="ECO:0007669"/>
    <property type="project" value="TreeGrafter"/>
</dbReference>
<dbReference type="PANTHER" id="PTHR48111:SF36">
    <property type="entry name" value="TRANSCRIPTIONAL REGULATORY PROTEIN CUTR"/>
    <property type="match status" value="1"/>
</dbReference>
<dbReference type="EMBL" id="CP058316">
    <property type="protein sequence ID" value="QLD13181.1"/>
    <property type="molecule type" value="Genomic_DNA"/>
</dbReference>
<dbReference type="SMART" id="SM00862">
    <property type="entry name" value="Trans_reg_C"/>
    <property type="match status" value="1"/>
</dbReference>
<dbReference type="GO" id="GO:0006355">
    <property type="term" value="P:regulation of DNA-templated transcription"/>
    <property type="evidence" value="ECO:0007669"/>
    <property type="project" value="InterPro"/>
</dbReference>
<dbReference type="Pfam" id="PF00072">
    <property type="entry name" value="Response_reg"/>
    <property type="match status" value="1"/>
</dbReference>
<dbReference type="PANTHER" id="PTHR48111">
    <property type="entry name" value="REGULATOR OF RPOS"/>
    <property type="match status" value="1"/>
</dbReference>
<gene>
    <name evidence="6" type="ORF">HW566_02920</name>
</gene>
<dbReference type="PROSITE" id="PS50110">
    <property type="entry name" value="RESPONSE_REGULATORY"/>
    <property type="match status" value="1"/>
</dbReference>
<dbReference type="RefSeq" id="WP_178014625.1">
    <property type="nucleotide sequence ID" value="NZ_CP058316.1"/>
</dbReference>
<organism evidence="6 7">
    <name type="scientific">Microbacterium oleivorans</name>
    <dbReference type="NCBI Taxonomy" id="273677"/>
    <lineage>
        <taxon>Bacteria</taxon>
        <taxon>Bacillati</taxon>
        <taxon>Actinomycetota</taxon>
        <taxon>Actinomycetes</taxon>
        <taxon>Micrococcales</taxon>
        <taxon>Microbacteriaceae</taxon>
        <taxon>Microbacterium</taxon>
    </lineage>
</organism>
<evidence type="ECO:0000313" key="6">
    <source>
        <dbReference type="EMBL" id="QLD13181.1"/>
    </source>
</evidence>
<sequence>MRVMVVEDDRILSETLHGGLTAEGFTVDIALDGDSALNRLGEIDFDVLVLDRDLPGISGDQVCRSLREFNDDTRILMLTAASSVMDRVEGLDLGADDYLTKPFAFVELVARVRALSRRARAVNAPVIEHGPLRVDTVRRRVFLGHEPVKLSPKEFEVLEALLRADGKPLRSEQLLDIAWATPDDLSGGVVRVLMHSLRKKIGADLIQYDKGHGYRIGAV</sequence>
<reference evidence="6 7" key="1">
    <citation type="submission" date="2020-06" db="EMBL/GenBank/DDBJ databases">
        <authorList>
            <person name="Jo H."/>
        </authorList>
    </citation>
    <scope>NUCLEOTIDE SEQUENCE [LARGE SCALE GENOMIC DNA]</scope>
    <source>
        <strain evidence="6 7">I46</strain>
    </source>
</reference>
<keyword evidence="1 3" id="KW-0238">DNA-binding</keyword>
<dbReference type="Gene3D" id="6.10.250.690">
    <property type="match status" value="1"/>
</dbReference>
<name>A0A7D5IS71_9MICO</name>
<feature type="modified residue" description="4-aspartylphosphate" evidence="2">
    <location>
        <position position="51"/>
    </location>
</feature>
<dbReference type="InterPro" id="IPR039420">
    <property type="entry name" value="WalR-like"/>
</dbReference>
<dbReference type="InterPro" id="IPR036388">
    <property type="entry name" value="WH-like_DNA-bd_sf"/>
</dbReference>
<dbReference type="CDD" id="cd00383">
    <property type="entry name" value="trans_reg_C"/>
    <property type="match status" value="1"/>
</dbReference>
<feature type="domain" description="OmpR/PhoB-type" evidence="5">
    <location>
        <begin position="124"/>
        <end position="218"/>
    </location>
</feature>
<dbReference type="GO" id="GO:0000156">
    <property type="term" value="F:phosphorelay response regulator activity"/>
    <property type="evidence" value="ECO:0007669"/>
    <property type="project" value="TreeGrafter"/>
</dbReference>
<dbReference type="AlphaFoldDB" id="A0A7D5IS71"/>
<accession>A0A7D5IS71</accession>
<dbReference type="GO" id="GO:0032993">
    <property type="term" value="C:protein-DNA complex"/>
    <property type="evidence" value="ECO:0007669"/>
    <property type="project" value="TreeGrafter"/>
</dbReference>
<dbReference type="Proteomes" id="UP000509638">
    <property type="component" value="Chromosome"/>
</dbReference>
<evidence type="ECO:0000256" key="2">
    <source>
        <dbReference type="PROSITE-ProRule" id="PRU00169"/>
    </source>
</evidence>
<evidence type="ECO:0000256" key="1">
    <source>
        <dbReference type="ARBA" id="ARBA00023125"/>
    </source>
</evidence>
<dbReference type="SMART" id="SM00448">
    <property type="entry name" value="REC"/>
    <property type="match status" value="1"/>
</dbReference>
<dbReference type="GO" id="GO:0005829">
    <property type="term" value="C:cytosol"/>
    <property type="evidence" value="ECO:0007669"/>
    <property type="project" value="TreeGrafter"/>
</dbReference>
<dbReference type="InterPro" id="IPR001867">
    <property type="entry name" value="OmpR/PhoB-type_DNA-bd"/>
</dbReference>
<dbReference type="Gene3D" id="1.10.10.10">
    <property type="entry name" value="Winged helix-like DNA-binding domain superfamily/Winged helix DNA-binding domain"/>
    <property type="match status" value="1"/>
</dbReference>
<evidence type="ECO:0000259" key="4">
    <source>
        <dbReference type="PROSITE" id="PS50110"/>
    </source>
</evidence>
<feature type="DNA-binding region" description="OmpR/PhoB-type" evidence="3">
    <location>
        <begin position="124"/>
        <end position="218"/>
    </location>
</feature>
<dbReference type="Gene3D" id="3.40.50.2300">
    <property type="match status" value="1"/>
</dbReference>
<dbReference type="SUPFAM" id="SSF52172">
    <property type="entry name" value="CheY-like"/>
    <property type="match status" value="1"/>
</dbReference>
<dbReference type="Pfam" id="PF00486">
    <property type="entry name" value="Trans_reg_C"/>
    <property type="match status" value="1"/>
</dbReference>
<feature type="domain" description="Response regulatory" evidence="4">
    <location>
        <begin position="2"/>
        <end position="116"/>
    </location>
</feature>
<dbReference type="InterPro" id="IPR011006">
    <property type="entry name" value="CheY-like_superfamily"/>
</dbReference>
<evidence type="ECO:0000313" key="7">
    <source>
        <dbReference type="Proteomes" id="UP000509638"/>
    </source>
</evidence>